<accession>A0A5J4UWM6</accession>
<dbReference type="AlphaFoldDB" id="A0A5J4UWM6"/>
<reference evidence="1 2" key="1">
    <citation type="submission" date="2019-03" db="EMBL/GenBank/DDBJ databases">
        <title>Single cell metagenomics reveals metabolic interactions within the superorganism composed of flagellate Streblomastix strix and complex community of Bacteroidetes bacteria on its surface.</title>
        <authorList>
            <person name="Treitli S.C."/>
            <person name="Kolisko M."/>
            <person name="Husnik F."/>
            <person name="Keeling P."/>
            <person name="Hampl V."/>
        </authorList>
    </citation>
    <scope>NUCLEOTIDE SEQUENCE [LARGE SCALE GENOMIC DNA]</scope>
    <source>
        <strain evidence="1">ST1C</strain>
    </source>
</reference>
<comment type="caution">
    <text evidence="1">The sequence shown here is derived from an EMBL/GenBank/DDBJ whole genome shotgun (WGS) entry which is preliminary data.</text>
</comment>
<sequence length="103" mass="11608">MIAGISCPLAYQIPLSTVHLLTCQCCVMAFPGDLKVMQQRNYLILVAKWNVIQFQVLNKGEVVEYDIYTPQLPNLKLYRYASIQFFTLVPTLCGSPGNAITQH</sequence>
<organism evidence="1 2">
    <name type="scientific">Streblomastix strix</name>
    <dbReference type="NCBI Taxonomy" id="222440"/>
    <lineage>
        <taxon>Eukaryota</taxon>
        <taxon>Metamonada</taxon>
        <taxon>Preaxostyla</taxon>
        <taxon>Oxymonadida</taxon>
        <taxon>Streblomastigidae</taxon>
        <taxon>Streblomastix</taxon>
    </lineage>
</organism>
<gene>
    <name evidence="1" type="ORF">EZS28_029368</name>
</gene>
<dbReference type="EMBL" id="SNRW01011470">
    <property type="protein sequence ID" value="KAA6375106.1"/>
    <property type="molecule type" value="Genomic_DNA"/>
</dbReference>
<evidence type="ECO:0000313" key="2">
    <source>
        <dbReference type="Proteomes" id="UP000324800"/>
    </source>
</evidence>
<proteinExistence type="predicted"/>
<dbReference type="Proteomes" id="UP000324800">
    <property type="component" value="Unassembled WGS sequence"/>
</dbReference>
<evidence type="ECO:0000313" key="1">
    <source>
        <dbReference type="EMBL" id="KAA6375106.1"/>
    </source>
</evidence>
<protein>
    <submittedName>
        <fullName evidence="1">Uncharacterized protein</fullName>
    </submittedName>
</protein>
<name>A0A5J4UWM6_9EUKA</name>